<comment type="caution">
    <text evidence="3">The sequence shown here is derived from an EMBL/GenBank/DDBJ whole genome shotgun (WGS) entry which is preliminary data.</text>
</comment>
<keyword evidence="1" id="KW-1133">Transmembrane helix</keyword>
<reference evidence="3 4" key="1">
    <citation type="submission" date="2016-02" db="EMBL/GenBank/DDBJ databases">
        <title>Genome analysis of coral dinoflagellate symbionts highlights evolutionary adaptations to a symbiotic lifestyle.</title>
        <authorList>
            <person name="Aranda M."/>
            <person name="Li Y."/>
            <person name="Liew Y.J."/>
            <person name="Baumgarten S."/>
            <person name="Simakov O."/>
            <person name="Wilson M."/>
            <person name="Piel J."/>
            <person name="Ashoor H."/>
            <person name="Bougouffa S."/>
            <person name="Bajic V.B."/>
            <person name="Ryu T."/>
            <person name="Ravasi T."/>
            <person name="Bayer T."/>
            <person name="Micklem G."/>
            <person name="Kim H."/>
            <person name="Bhak J."/>
            <person name="Lajeunesse T.C."/>
            <person name="Voolstra C.R."/>
        </authorList>
    </citation>
    <scope>NUCLEOTIDE SEQUENCE [LARGE SCALE GENOMIC DNA]</scope>
    <source>
        <strain evidence="3 4">CCMP2467</strain>
    </source>
</reference>
<feature type="transmembrane region" description="Helical" evidence="1">
    <location>
        <begin position="380"/>
        <end position="402"/>
    </location>
</feature>
<proteinExistence type="predicted"/>
<evidence type="ECO:0000256" key="2">
    <source>
        <dbReference type="SAM" id="SignalP"/>
    </source>
</evidence>
<name>A0A1Q9DY81_SYMMI</name>
<feature type="transmembrane region" description="Helical" evidence="1">
    <location>
        <begin position="509"/>
        <end position="526"/>
    </location>
</feature>
<dbReference type="OrthoDB" id="414288at2759"/>
<feature type="signal peptide" evidence="2">
    <location>
        <begin position="1"/>
        <end position="19"/>
    </location>
</feature>
<feature type="transmembrane region" description="Helical" evidence="1">
    <location>
        <begin position="408"/>
        <end position="433"/>
    </location>
</feature>
<feature type="transmembrane region" description="Helical" evidence="1">
    <location>
        <begin position="541"/>
        <end position="564"/>
    </location>
</feature>
<keyword evidence="4" id="KW-1185">Reference proteome</keyword>
<evidence type="ECO:0000313" key="4">
    <source>
        <dbReference type="Proteomes" id="UP000186817"/>
    </source>
</evidence>
<dbReference type="EMBL" id="LSRX01000338">
    <property type="protein sequence ID" value="OLQ00144.1"/>
    <property type="molecule type" value="Genomic_DNA"/>
</dbReference>
<keyword evidence="1" id="KW-0812">Transmembrane</keyword>
<organism evidence="3 4">
    <name type="scientific">Symbiodinium microadriaticum</name>
    <name type="common">Dinoflagellate</name>
    <name type="synonym">Zooxanthella microadriatica</name>
    <dbReference type="NCBI Taxonomy" id="2951"/>
    <lineage>
        <taxon>Eukaryota</taxon>
        <taxon>Sar</taxon>
        <taxon>Alveolata</taxon>
        <taxon>Dinophyceae</taxon>
        <taxon>Suessiales</taxon>
        <taxon>Symbiodiniaceae</taxon>
        <taxon>Symbiodinium</taxon>
    </lineage>
</organism>
<dbReference type="PROSITE" id="PS51257">
    <property type="entry name" value="PROKAR_LIPOPROTEIN"/>
    <property type="match status" value="1"/>
</dbReference>
<gene>
    <name evidence="3" type="ORF">AK812_SmicGene17237</name>
</gene>
<feature type="chain" id="PRO_5012480662" description="Apple domain-containing protein" evidence="2">
    <location>
        <begin position="20"/>
        <end position="657"/>
    </location>
</feature>
<keyword evidence="2" id="KW-0732">Signal</keyword>
<evidence type="ECO:0008006" key="5">
    <source>
        <dbReference type="Google" id="ProtNLM"/>
    </source>
</evidence>
<dbReference type="AlphaFoldDB" id="A0A1Q9DY81"/>
<evidence type="ECO:0000256" key="1">
    <source>
        <dbReference type="SAM" id="Phobius"/>
    </source>
</evidence>
<dbReference type="Proteomes" id="UP000186817">
    <property type="component" value="Unassembled WGS sequence"/>
</dbReference>
<sequence length="657" mass="73260">MRGALVAATLATTAAASCAVVETLDGKQCYGLEHDTISTDVARCRDTCCADEACEVWQFNPDYGCYKGSAHVCVRTADRFCQGSRGERIRGTGAGSGRVWTGQRRNYAELMDVDPYSHGPQVDVTQGPVEKQTTTDVRAGRMAAPTSPRHEDATNATQIGKRAMDDIVNFIHKGQVSRREVLRATPTSRVVHRCCYVLRLSKQEADAEAFHRWSFVTDCITEFLSHSWHGSTWAKVILLLILKNGPAAVFMGTICAIPMMLLFIYGMLPGYARPGQSEAITLSSIWSMATGMVVTLVILILWRPRGSMFVDRVCIDQASEVGKAEGILNLGAFLKYSQSMLVLWDSSYTSRLWCLFELAAFLRCHGALQEAPPLVVRPTFLAPCTLTIAGSLCGFMLALLFIPWDNPLFGSVVLIAIGSACLYLSAAAFRAYFRDVELMQEHIRSFRVQNAKCWCCSQDHVWAGKKIPCDREIVVECITRWFGSIANFEQTVQKTVLSALWHQLGNHPFPYLWLIGASVPMVWGQMDSVASQLRSGDPEMAIVWTLNAVMWWLAAFPASFVIWASLTWRLRARPASRCADVLRNVIGMLALIVFFCIVWLAQRMWLSILNEDDVAAYASFLSIMTIVTCFVWRAWQQPSAFKPQQTELSPRDSTVEL</sequence>
<keyword evidence="1" id="KW-0472">Membrane</keyword>
<protein>
    <recommendedName>
        <fullName evidence="5">Apple domain-containing protein</fullName>
    </recommendedName>
</protein>
<accession>A0A1Q9DY81</accession>
<feature type="transmembrane region" description="Helical" evidence="1">
    <location>
        <begin position="585"/>
        <end position="602"/>
    </location>
</feature>
<dbReference type="OMA" id="IVVECIT"/>
<feature type="transmembrane region" description="Helical" evidence="1">
    <location>
        <begin position="280"/>
        <end position="302"/>
    </location>
</feature>
<evidence type="ECO:0000313" key="3">
    <source>
        <dbReference type="EMBL" id="OLQ00144.1"/>
    </source>
</evidence>
<feature type="transmembrane region" description="Helical" evidence="1">
    <location>
        <begin position="614"/>
        <end position="635"/>
    </location>
</feature>
<feature type="transmembrane region" description="Helical" evidence="1">
    <location>
        <begin position="247"/>
        <end position="268"/>
    </location>
</feature>